<keyword evidence="3" id="KW-1185">Reference proteome</keyword>
<dbReference type="AlphaFoldDB" id="A0A8X8GKZ4"/>
<accession>A0A8X8GKZ4</accession>
<keyword evidence="1" id="KW-0472">Membrane</keyword>
<proteinExistence type="predicted"/>
<evidence type="ECO:0000313" key="3">
    <source>
        <dbReference type="Proteomes" id="UP000665944"/>
    </source>
</evidence>
<organism evidence="2 3">
    <name type="scientific">Staphylococcus hominis</name>
    <dbReference type="NCBI Taxonomy" id="1290"/>
    <lineage>
        <taxon>Bacteria</taxon>
        <taxon>Bacillati</taxon>
        <taxon>Bacillota</taxon>
        <taxon>Bacilli</taxon>
        <taxon>Bacillales</taxon>
        <taxon>Staphylococcaceae</taxon>
        <taxon>Staphylococcus</taxon>
    </lineage>
</organism>
<feature type="transmembrane region" description="Helical" evidence="1">
    <location>
        <begin position="46"/>
        <end position="70"/>
    </location>
</feature>
<feature type="transmembrane region" description="Helical" evidence="1">
    <location>
        <begin position="12"/>
        <end position="34"/>
    </location>
</feature>
<dbReference type="Proteomes" id="UP000665944">
    <property type="component" value="Unassembled WGS sequence"/>
</dbReference>
<sequence length="95" mass="10429">MKNFLGINWQIRMTHSVGIIQLIAGAILPVLVYLGIDWQALTSWHAVGHAIMQVISNPIAIGTILVNMYFSVIDGTSTGLTDSPQARAYHRPNND</sequence>
<dbReference type="EMBL" id="JAGHKT020000060">
    <property type="protein sequence ID" value="MCM5673549.1"/>
    <property type="molecule type" value="Genomic_DNA"/>
</dbReference>
<protein>
    <submittedName>
        <fullName evidence="2">Phage holin family protein</fullName>
    </submittedName>
</protein>
<keyword evidence="1" id="KW-1133">Transmembrane helix</keyword>
<keyword evidence="1" id="KW-0812">Transmembrane</keyword>
<gene>
    <name evidence="2" type="ORF">J7T32_012540</name>
</gene>
<dbReference type="InterPro" id="IPR006485">
    <property type="entry name" value="Phage-like_holin"/>
</dbReference>
<comment type="caution">
    <text evidence="2">The sequence shown here is derived from an EMBL/GenBank/DDBJ whole genome shotgun (WGS) entry which is preliminary data.</text>
</comment>
<evidence type="ECO:0000313" key="2">
    <source>
        <dbReference type="EMBL" id="MCM5673549.1"/>
    </source>
</evidence>
<dbReference type="Pfam" id="PF04531">
    <property type="entry name" value="Phage_holin_1"/>
    <property type="match status" value="1"/>
</dbReference>
<evidence type="ECO:0000256" key="1">
    <source>
        <dbReference type="SAM" id="Phobius"/>
    </source>
</evidence>
<name>A0A8X8GKZ4_STAHO</name>
<dbReference type="RefSeq" id="WP_017175538.1">
    <property type="nucleotide sequence ID" value="NZ_FPJS01000021.1"/>
</dbReference>
<reference evidence="2 3" key="1">
    <citation type="submission" date="2022-06" db="EMBL/GenBank/DDBJ databases">
        <title>Staphylococcus hominis ShoR14 genome sequence.</title>
        <authorList>
            <person name="Yeo C.C."/>
            <person name="Chew C.H."/>
            <person name="Che Hamzah A.M."/>
            <person name="Al-Trad E.I."/>
        </authorList>
    </citation>
    <scope>NUCLEOTIDE SEQUENCE [LARGE SCALE GENOMIC DNA]</scope>
    <source>
        <strain evidence="2 3">ShoR14</strain>
    </source>
</reference>